<comment type="caution">
    <text evidence="1">The sequence shown here is derived from an EMBL/GenBank/DDBJ whole genome shotgun (WGS) entry which is preliminary data.</text>
</comment>
<evidence type="ECO:0000313" key="2">
    <source>
        <dbReference type="Proteomes" id="UP000811609"/>
    </source>
</evidence>
<protein>
    <submittedName>
        <fullName evidence="1">Uncharacterized protein</fullName>
    </submittedName>
</protein>
<dbReference type="AlphaFoldDB" id="A0A8T1QIZ0"/>
<sequence>MSRFTAFVVTESLLFLWYIWKIPRWKSEVVIVIVM</sequence>
<dbReference type="Proteomes" id="UP000811609">
    <property type="component" value="Chromosome 5"/>
</dbReference>
<keyword evidence="2" id="KW-1185">Reference proteome</keyword>
<gene>
    <name evidence="1" type="ORF">CIPAW_05G125600</name>
</gene>
<dbReference type="EMBL" id="CM031813">
    <property type="protein sequence ID" value="KAG6654154.1"/>
    <property type="molecule type" value="Genomic_DNA"/>
</dbReference>
<proteinExistence type="predicted"/>
<accession>A0A8T1QIZ0</accession>
<evidence type="ECO:0000313" key="1">
    <source>
        <dbReference type="EMBL" id="KAG6654154.1"/>
    </source>
</evidence>
<name>A0A8T1QIZ0_CARIL</name>
<reference evidence="1" key="1">
    <citation type="submission" date="2020-12" db="EMBL/GenBank/DDBJ databases">
        <title>WGS assembly of Carya illinoinensis cv. Pawnee.</title>
        <authorList>
            <person name="Platts A."/>
            <person name="Shu S."/>
            <person name="Wright S."/>
            <person name="Barry K."/>
            <person name="Edger P."/>
            <person name="Pires J.C."/>
            <person name="Schmutz J."/>
        </authorList>
    </citation>
    <scope>NUCLEOTIDE SEQUENCE</scope>
    <source>
        <tissue evidence="1">Leaf</tissue>
    </source>
</reference>
<organism evidence="1 2">
    <name type="scientific">Carya illinoinensis</name>
    <name type="common">Pecan</name>
    <dbReference type="NCBI Taxonomy" id="32201"/>
    <lineage>
        <taxon>Eukaryota</taxon>
        <taxon>Viridiplantae</taxon>
        <taxon>Streptophyta</taxon>
        <taxon>Embryophyta</taxon>
        <taxon>Tracheophyta</taxon>
        <taxon>Spermatophyta</taxon>
        <taxon>Magnoliopsida</taxon>
        <taxon>eudicotyledons</taxon>
        <taxon>Gunneridae</taxon>
        <taxon>Pentapetalae</taxon>
        <taxon>rosids</taxon>
        <taxon>fabids</taxon>
        <taxon>Fagales</taxon>
        <taxon>Juglandaceae</taxon>
        <taxon>Carya</taxon>
    </lineage>
</organism>